<dbReference type="PROSITE" id="PS51172">
    <property type="entry name" value="CBM3"/>
    <property type="match status" value="1"/>
</dbReference>
<dbReference type="PROSITE" id="PS00137">
    <property type="entry name" value="SUBTILASE_HIS"/>
    <property type="match status" value="1"/>
</dbReference>
<feature type="domain" description="CBM3" evidence="7">
    <location>
        <begin position="454"/>
        <end position="605"/>
    </location>
</feature>
<dbReference type="InterPro" id="IPR023827">
    <property type="entry name" value="Peptidase_S8_Asp-AS"/>
</dbReference>
<comment type="caution">
    <text evidence="8">The sequence shown here is derived from an EMBL/GenBank/DDBJ whole genome shotgun (WGS) entry which is preliminary data.</text>
</comment>
<dbReference type="InterPro" id="IPR051048">
    <property type="entry name" value="Peptidase_S8/S53_subtilisin"/>
</dbReference>
<dbReference type="InterPro" id="IPR034204">
    <property type="entry name" value="PfSUB1-like_cat_dom"/>
</dbReference>
<dbReference type="SUPFAM" id="SSF49384">
    <property type="entry name" value="Carbohydrate-binding domain"/>
    <property type="match status" value="1"/>
</dbReference>
<evidence type="ECO:0000256" key="6">
    <source>
        <dbReference type="RuleBase" id="RU003355"/>
    </source>
</evidence>
<dbReference type="InterPro" id="IPR022398">
    <property type="entry name" value="Peptidase_S8_His-AS"/>
</dbReference>
<evidence type="ECO:0000256" key="2">
    <source>
        <dbReference type="ARBA" id="ARBA00022670"/>
    </source>
</evidence>
<dbReference type="eggNOG" id="COG4447">
    <property type="taxonomic scope" value="Bacteria"/>
</dbReference>
<dbReference type="InterPro" id="IPR001956">
    <property type="entry name" value="CBM3"/>
</dbReference>
<evidence type="ECO:0000256" key="4">
    <source>
        <dbReference type="ARBA" id="ARBA00022825"/>
    </source>
</evidence>
<keyword evidence="4 5" id="KW-0720">Serine protease</keyword>
<dbReference type="PROSITE" id="PS51892">
    <property type="entry name" value="SUBTILASE"/>
    <property type="match status" value="1"/>
</dbReference>
<organism evidence="8 9">
    <name type="scientific">Pseudobacteroides cellulosolvens ATCC 35603 = DSM 2933</name>
    <dbReference type="NCBI Taxonomy" id="398512"/>
    <lineage>
        <taxon>Bacteria</taxon>
        <taxon>Bacillati</taxon>
        <taxon>Bacillota</taxon>
        <taxon>Clostridia</taxon>
        <taxon>Eubacteriales</taxon>
        <taxon>Oscillospiraceae</taxon>
        <taxon>Pseudobacteroides</taxon>
    </lineage>
</organism>
<dbReference type="STRING" id="398512.Bccel_3225"/>
<dbReference type="GO" id="GO:0004252">
    <property type="term" value="F:serine-type endopeptidase activity"/>
    <property type="evidence" value="ECO:0007669"/>
    <property type="project" value="UniProtKB-UniRule"/>
</dbReference>
<keyword evidence="3 5" id="KW-0378">Hydrolase</keyword>
<reference evidence="9" key="1">
    <citation type="submission" date="2015-07" db="EMBL/GenBank/DDBJ databases">
        <title>Near-Complete Genome Sequence of the Cellulolytic Bacterium Bacteroides (Pseudobacteroides) cellulosolvens ATCC 35603.</title>
        <authorList>
            <person name="Dassa B."/>
            <person name="Utturkar S.M."/>
            <person name="Klingeman D.M."/>
            <person name="Hurt R.A."/>
            <person name="Keller M."/>
            <person name="Xu J."/>
            <person name="Reddy Y.H.K."/>
            <person name="Borovok I."/>
            <person name="Grinberg I.R."/>
            <person name="Lamed R."/>
            <person name="Zhivin O."/>
            <person name="Bayer E.A."/>
            <person name="Brown S.D."/>
        </authorList>
    </citation>
    <scope>NUCLEOTIDE SEQUENCE [LARGE SCALE GENOMIC DNA]</scope>
    <source>
        <strain evidence="9">DSM 2933</strain>
    </source>
</reference>
<dbReference type="PROSITE" id="PS00138">
    <property type="entry name" value="SUBTILASE_SER"/>
    <property type="match status" value="1"/>
</dbReference>
<accession>A0A0L6JQ88</accession>
<dbReference type="SMART" id="SM01067">
    <property type="entry name" value="CBM_3"/>
    <property type="match status" value="1"/>
</dbReference>
<dbReference type="Pfam" id="PF00082">
    <property type="entry name" value="Peptidase_S8"/>
    <property type="match status" value="1"/>
</dbReference>
<evidence type="ECO:0000259" key="7">
    <source>
        <dbReference type="PROSITE" id="PS51172"/>
    </source>
</evidence>
<dbReference type="RefSeq" id="WP_050753524.1">
    <property type="nucleotide sequence ID" value="NZ_JQKC01000008.1"/>
</dbReference>
<dbReference type="InterPro" id="IPR000209">
    <property type="entry name" value="Peptidase_S8/S53_dom"/>
</dbReference>
<dbReference type="GO" id="GO:0006508">
    <property type="term" value="P:proteolysis"/>
    <property type="evidence" value="ECO:0007669"/>
    <property type="project" value="UniProtKB-KW"/>
</dbReference>
<dbReference type="OrthoDB" id="9798386at2"/>
<evidence type="ECO:0000256" key="3">
    <source>
        <dbReference type="ARBA" id="ARBA00022801"/>
    </source>
</evidence>
<dbReference type="GO" id="GO:0005975">
    <property type="term" value="P:carbohydrate metabolic process"/>
    <property type="evidence" value="ECO:0007669"/>
    <property type="project" value="InterPro"/>
</dbReference>
<dbReference type="EC" id="3.4.21.66" evidence="8"/>
<dbReference type="PANTHER" id="PTHR43399:SF4">
    <property type="entry name" value="CELL WALL-ASSOCIATED PROTEASE"/>
    <property type="match status" value="1"/>
</dbReference>
<name>A0A0L6JQ88_9FIRM</name>
<dbReference type="InterPro" id="IPR023828">
    <property type="entry name" value="Peptidase_S8_Ser-AS"/>
</dbReference>
<dbReference type="InterPro" id="IPR015500">
    <property type="entry name" value="Peptidase_S8_subtilisin-rel"/>
</dbReference>
<comment type="similarity">
    <text evidence="1 5 6">Belongs to the peptidase S8 family.</text>
</comment>
<dbReference type="Proteomes" id="UP000036923">
    <property type="component" value="Unassembled WGS sequence"/>
</dbReference>
<dbReference type="InterPro" id="IPR036852">
    <property type="entry name" value="Peptidase_S8/S53_dom_sf"/>
</dbReference>
<feature type="active site" description="Charge relay system" evidence="5">
    <location>
        <position position="225"/>
    </location>
</feature>
<keyword evidence="9" id="KW-1185">Reference proteome</keyword>
<evidence type="ECO:0000313" key="9">
    <source>
        <dbReference type="Proteomes" id="UP000036923"/>
    </source>
</evidence>
<proteinExistence type="inferred from homology"/>
<evidence type="ECO:0000256" key="5">
    <source>
        <dbReference type="PROSITE-ProRule" id="PRU01240"/>
    </source>
</evidence>
<dbReference type="Pfam" id="PF00942">
    <property type="entry name" value="CBM_3"/>
    <property type="match status" value="1"/>
</dbReference>
<dbReference type="PRINTS" id="PR00723">
    <property type="entry name" value="SUBTILISIN"/>
</dbReference>
<dbReference type="InterPro" id="IPR036966">
    <property type="entry name" value="CBM3_sf"/>
</dbReference>
<dbReference type="CDD" id="cd07473">
    <property type="entry name" value="Peptidases_S8_Subtilisin_like"/>
    <property type="match status" value="1"/>
</dbReference>
<gene>
    <name evidence="8" type="ORF">Bccel_3225</name>
</gene>
<dbReference type="EMBL" id="LGTC01000001">
    <property type="protein sequence ID" value="KNY27954.1"/>
    <property type="molecule type" value="Genomic_DNA"/>
</dbReference>
<feature type="active site" description="Charge relay system" evidence="5">
    <location>
        <position position="170"/>
    </location>
</feature>
<dbReference type="PATRIC" id="fig|398512.5.peg.3385"/>
<dbReference type="GO" id="GO:0030248">
    <property type="term" value="F:cellulose binding"/>
    <property type="evidence" value="ECO:0007669"/>
    <property type="project" value="InterPro"/>
</dbReference>
<sequence length="605" mass="66559">MNKLFVHANYIESVNNLTFSGALNSDLYRKLTLISEKGKYPFIRVEDTMEVVMSSNSLAQDHIDDSKAMVADHVIVKFKPYESEEELKHLVNQFKGRIRRKLDLSSNTYLVSYTGYSNFNELNRITGLLNKQSIVEYAGQTEGTPNSDINAPEAWNITKGSRDVTVAVIDSGVDYTHVDLKENMWKNPGEVPDNGIDDDANGYVDDVYGWDFANNDSDPMDDNKHGTHCAGIIGAAANNGYGIAGVNWNVSIAALKFLDSDGFVALSDAAQAINYAVKMNIPITSNSWGGGGNAPILEEAFKYASDNGVLSVVSAGNSGRNVDVYPHYPAAYTYPGIISVAATDHNDNPAQFSNYGKSTIDLAAPGVSIYSTIPGNQYAFMNGTSMAAPYVTGAAALIKSYDKSLTGLDIKNLIMSSVDQIDSLMNRTVSGGRLNVYKALNSMVETPIPTPDPETGKLSVMAYNLSTQNLSNNIYTDFLLTNTRDTLVNLSDVKLRYYYTIDGEKEQNFWCDWSSVGNSIIKGTFAKFNTYKNNADYYLEIGFTEDAGVINPGGSIVIKSRFAKADWSNYNQLNDYSFNPNADYFTTWEKINVFINNTLVWGIEP</sequence>
<dbReference type="eggNOG" id="COG1404">
    <property type="taxonomic scope" value="Bacteria"/>
</dbReference>
<dbReference type="PROSITE" id="PS00136">
    <property type="entry name" value="SUBTILASE_ASP"/>
    <property type="match status" value="1"/>
</dbReference>
<protein>
    <submittedName>
        <fullName evidence="8">Thermitase</fullName>
        <ecNumber evidence="8">3.4.21.66</ecNumber>
    </submittedName>
</protein>
<feature type="active site" description="Charge relay system" evidence="5">
    <location>
        <position position="385"/>
    </location>
</feature>
<dbReference type="PANTHER" id="PTHR43399">
    <property type="entry name" value="SUBTILISIN-RELATED"/>
    <property type="match status" value="1"/>
</dbReference>
<dbReference type="SUPFAM" id="SSF52743">
    <property type="entry name" value="Subtilisin-like"/>
    <property type="match status" value="1"/>
</dbReference>
<dbReference type="Gene3D" id="2.60.40.710">
    <property type="entry name" value="Endoglucanase-like"/>
    <property type="match status" value="1"/>
</dbReference>
<keyword evidence="2 5" id="KW-0645">Protease</keyword>
<evidence type="ECO:0000313" key="8">
    <source>
        <dbReference type="EMBL" id="KNY27954.1"/>
    </source>
</evidence>
<dbReference type="Gene3D" id="3.40.50.200">
    <property type="entry name" value="Peptidase S8/S53 domain"/>
    <property type="match status" value="1"/>
</dbReference>
<evidence type="ECO:0000256" key="1">
    <source>
        <dbReference type="ARBA" id="ARBA00011073"/>
    </source>
</evidence>
<dbReference type="AlphaFoldDB" id="A0A0L6JQ88"/>
<dbReference type="InterPro" id="IPR008965">
    <property type="entry name" value="CBM2/CBM3_carb-bd_dom_sf"/>
</dbReference>